<gene>
    <name evidence="1" type="ORF">SAMN05661109_01294</name>
</gene>
<organism evidence="1 2">
    <name type="scientific">Corynebacterium cystitidis DSM 20524</name>
    <dbReference type="NCBI Taxonomy" id="1121357"/>
    <lineage>
        <taxon>Bacteria</taxon>
        <taxon>Bacillati</taxon>
        <taxon>Actinomycetota</taxon>
        <taxon>Actinomycetes</taxon>
        <taxon>Mycobacteriales</taxon>
        <taxon>Corynebacteriaceae</taxon>
        <taxon>Corynebacterium</taxon>
    </lineage>
</organism>
<accession>A0A1H9T2P1</accession>
<proteinExistence type="predicted"/>
<evidence type="ECO:0000313" key="1">
    <source>
        <dbReference type="EMBL" id="SER91532.1"/>
    </source>
</evidence>
<evidence type="ECO:0000313" key="2">
    <source>
        <dbReference type="Proteomes" id="UP000198929"/>
    </source>
</evidence>
<name>A0A1H9T2P1_9CORY</name>
<protein>
    <submittedName>
        <fullName evidence="1">Uncharacterized protein</fullName>
    </submittedName>
</protein>
<reference evidence="2" key="1">
    <citation type="submission" date="2016-10" db="EMBL/GenBank/DDBJ databases">
        <authorList>
            <person name="Varghese N."/>
            <person name="Submissions S."/>
        </authorList>
    </citation>
    <scope>NUCLEOTIDE SEQUENCE [LARGE SCALE GENOMIC DNA]</scope>
    <source>
        <strain evidence="2">DSM 20524</strain>
    </source>
</reference>
<dbReference type="Proteomes" id="UP000198929">
    <property type="component" value="Unassembled WGS sequence"/>
</dbReference>
<keyword evidence="2" id="KW-1185">Reference proteome</keyword>
<sequence>MMPSQGVAGRVAVRSTVTVANPSLLVCNSNILCRISRVYWHSLFAASYAIWMINMRIEIDRTI</sequence>
<dbReference type="EMBL" id="FOGQ01000005">
    <property type="protein sequence ID" value="SER91532.1"/>
    <property type="molecule type" value="Genomic_DNA"/>
</dbReference>
<dbReference type="AlphaFoldDB" id="A0A1H9T2P1"/>